<proteinExistence type="predicted"/>
<keyword evidence="1" id="KW-1133">Transmembrane helix</keyword>
<protein>
    <submittedName>
        <fullName evidence="2">Uncharacterized protein</fullName>
    </submittedName>
</protein>
<feature type="transmembrane region" description="Helical" evidence="1">
    <location>
        <begin position="43"/>
        <end position="62"/>
    </location>
</feature>
<evidence type="ECO:0000256" key="1">
    <source>
        <dbReference type="SAM" id="Phobius"/>
    </source>
</evidence>
<evidence type="ECO:0000313" key="2">
    <source>
        <dbReference type="EMBL" id="MDP4546111.1"/>
    </source>
</evidence>
<accession>A0ABT9HK03</accession>
<keyword evidence="3" id="KW-1185">Reference proteome</keyword>
<sequence length="116" mass="13451">MRDNLENTKSTQEKSVYKKIGLGIYIIFALIYYFFMKDMFLDGTFFLVVGIALLLIIIFKFFKEHDYNLGVIAFCIYILILGSVDFFQLNQLISAVAAIVLLIIMIFVHYKSVEKV</sequence>
<keyword evidence="1" id="KW-0812">Transmembrane</keyword>
<organism evidence="2 3">
    <name type="scientific">Psychrobacter faecalis</name>
    <dbReference type="NCBI Taxonomy" id="180588"/>
    <lineage>
        <taxon>Bacteria</taxon>
        <taxon>Pseudomonadati</taxon>
        <taxon>Pseudomonadota</taxon>
        <taxon>Gammaproteobacteria</taxon>
        <taxon>Moraxellales</taxon>
        <taxon>Moraxellaceae</taxon>
        <taxon>Psychrobacter</taxon>
    </lineage>
</organism>
<keyword evidence="1" id="KW-0472">Membrane</keyword>
<evidence type="ECO:0000313" key="3">
    <source>
        <dbReference type="Proteomes" id="UP001228171"/>
    </source>
</evidence>
<reference evidence="2 3" key="1">
    <citation type="submission" date="2023-08" db="EMBL/GenBank/DDBJ databases">
        <authorList>
            <person name="Kumar R."/>
        </authorList>
    </citation>
    <scope>NUCLEOTIDE SEQUENCE [LARGE SCALE GENOMIC DNA]</scope>
    <source>
        <strain evidence="2 3">LUR13</strain>
    </source>
</reference>
<name>A0ABT9HK03_9GAMM</name>
<feature type="transmembrane region" description="Helical" evidence="1">
    <location>
        <begin position="20"/>
        <end position="37"/>
    </location>
</feature>
<feature type="transmembrane region" description="Helical" evidence="1">
    <location>
        <begin position="69"/>
        <end position="86"/>
    </location>
</feature>
<gene>
    <name evidence="2" type="ORF">Q8P09_13610</name>
</gene>
<dbReference type="EMBL" id="JAVAJI010000038">
    <property type="protein sequence ID" value="MDP4546111.1"/>
    <property type="molecule type" value="Genomic_DNA"/>
</dbReference>
<dbReference type="RefSeq" id="WP_238060353.1">
    <property type="nucleotide sequence ID" value="NZ_JAVAJI010000038.1"/>
</dbReference>
<feature type="transmembrane region" description="Helical" evidence="1">
    <location>
        <begin position="92"/>
        <end position="110"/>
    </location>
</feature>
<dbReference type="Proteomes" id="UP001228171">
    <property type="component" value="Unassembled WGS sequence"/>
</dbReference>
<comment type="caution">
    <text evidence="2">The sequence shown here is derived from an EMBL/GenBank/DDBJ whole genome shotgun (WGS) entry which is preliminary data.</text>
</comment>